<dbReference type="EMBL" id="CP060723">
    <property type="protein sequence ID" value="QNN41449.1"/>
    <property type="molecule type" value="Genomic_DNA"/>
</dbReference>
<dbReference type="SUPFAM" id="SSF53448">
    <property type="entry name" value="Nucleotide-diphospho-sugar transferases"/>
    <property type="match status" value="1"/>
</dbReference>
<dbReference type="Proteomes" id="UP000515806">
    <property type="component" value="Chromosome"/>
</dbReference>
<dbReference type="Gene3D" id="3.90.550.10">
    <property type="entry name" value="Spore Coat Polysaccharide Biosynthesis Protein SpsA, Chain A"/>
    <property type="match status" value="1"/>
</dbReference>
<accession>A0A7G9QDM4</accession>
<proteinExistence type="predicted"/>
<name>A0A7G9QDM4_9SPHI</name>
<evidence type="ECO:0008006" key="3">
    <source>
        <dbReference type="Google" id="ProtNLM"/>
    </source>
</evidence>
<gene>
    <name evidence="1" type="ORF">H9L23_20430</name>
</gene>
<dbReference type="AlphaFoldDB" id="A0A7G9QDM4"/>
<keyword evidence="2" id="KW-1185">Reference proteome</keyword>
<protein>
    <recommendedName>
        <fullName evidence="3">Glycosyltransferase</fullName>
    </recommendedName>
</protein>
<reference evidence="1 2" key="1">
    <citation type="submission" date="2020-08" db="EMBL/GenBank/DDBJ databases">
        <title>Genome sequence of Pedobacter roseus KACC 11594T.</title>
        <authorList>
            <person name="Hyun D.-W."/>
            <person name="Bae J.-W."/>
        </authorList>
    </citation>
    <scope>NUCLEOTIDE SEQUENCE [LARGE SCALE GENOMIC DNA]</scope>
    <source>
        <strain evidence="1 2">KACC 11594</strain>
    </source>
</reference>
<sequence>MADREVKLEHELRNYLNNMSKIEIGVVVNYYNPTRNKSLIYQTLLSALSYKGSKVCTVIIVDGSGFEDEFLKNTAFENGMIYLASDRKLKFAEGYNNGIDFFVNQEDIKYIILSANDIIVPESLPTDLLTAYLTNGNVGCVIPYLTKGDYYLQNEYFLFKNRFVPLMTLNCNFFSKEDLISIGRVPEYLSGYFNDVVMSHRLHQIGKRILIAKNVLAIHLLSKTVAISSSASYDADWLIFKEQHSELTSGSTFVINAKKFSSGKIEHFFSLLMGMMPGVKAKRNLEKLYYVVYGIEAFFFKLMKNVIPRSWFKA</sequence>
<evidence type="ECO:0000313" key="1">
    <source>
        <dbReference type="EMBL" id="QNN41449.1"/>
    </source>
</evidence>
<evidence type="ECO:0000313" key="2">
    <source>
        <dbReference type="Proteomes" id="UP000515806"/>
    </source>
</evidence>
<dbReference type="KEGG" id="proe:H9L23_20430"/>
<dbReference type="RefSeq" id="WP_187592057.1">
    <property type="nucleotide sequence ID" value="NZ_CP060723.1"/>
</dbReference>
<dbReference type="InterPro" id="IPR029044">
    <property type="entry name" value="Nucleotide-diphossugar_trans"/>
</dbReference>
<organism evidence="1 2">
    <name type="scientific">Pedobacter roseus</name>
    <dbReference type="NCBI Taxonomy" id="336820"/>
    <lineage>
        <taxon>Bacteria</taxon>
        <taxon>Pseudomonadati</taxon>
        <taxon>Bacteroidota</taxon>
        <taxon>Sphingobacteriia</taxon>
        <taxon>Sphingobacteriales</taxon>
        <taxon>Sphingobacteriaceae</taxon>
        <taxon>Pedobacter</taxon>
    </lineage>
</organism>